<dbReference type="Gene3D" id="3.30.420.10">
    <property type="entry name" value="Ribonuclease H-like superfamily/Ribonuclease H"/>
    <property type="match status" value="1"/>
</dbReference>
<dbReference type="InterPro" id="IPR041373">
    <property type="entry name" value="RT_RNaseH"/>
</dbReference>
<protein>
    <submittedName>
        <fullName evidence="11">Putative reverse transcriptase domain-containing protein</fullName>
    </submittedName>
</protein>
<evidence type="ECO:0000256" key="4">
    <source>
        <dbReference type="ARBA" id="ARBA00022759"/>
    </source>
</evidence>
<dbReference type="Pfam" id="PF17919">
    <property type="entry name" value="RT_RNaseH_2"/>
    <property type="match status" value="1"/>
</dbReference>
<evidence type="ECO:0000256" key="1">
    <source>
        <dbReference type="ARBA" id="ARBA00022679"/>
    </source>
</evidence>
<dbReference type="GO" id="GO:0003964">
    <property type="term" value="F:RNA-directed DNA polymerase activity"/>
    <property type="evidence" value="ECO:0007669"/>
    <property type="project" value="UniProtKB-KW"/>
</dbReference>
<dbReference type="EMBL" id="BKCJ010010135">
    <property type="protein sequence ID" value="GEU90211.1"/>
    <property type="molecule type" value="Genomic_DNA"/>
</dbReference>
<dbReference type="Pfam" id="PF17917">
    <property type="entry name" value="RT_RNaseH"/>
    <property type="match status" value="1"/>
</dbReference>
<dbReference type="GO" id="GO:0016787">
    <property type="term" value="F:hydrolase activity"/>
    <property type="evidence" value="ECO:0007669"/>
    <property type="project" value="UniProtKB-KW"/>
</dbReference>
<dbReference type="InterPro" id="IPR050951">
    <property type="entry name" value="Retrovirus_Pol_polyprotein"/>
</dbReference>
<dbReference type="InterPro" id="IPR041577">
    <property type="entry name" value="RT_RNaseH_2"/>
</dbReference>
<dbReference type="InterPro" id="IPR001584">
    <property type="entry name" value="Integrase_cat-core"/>
</dbReference>
<evidence type="ECO:0000256" key="7">
    <source>
        <dbReference type="ARBA" id="ARBA00023268"/>
    </source>
</evidence>
<evidence type="ECO:0000256" key="9">
    <source>
        <dbReference type="SAM" id="MobiDB-lite"/>
    </source>
</evidence>
<dbReference type="GO" id="GO:0004519">
    <property type="term" value="F:endonuclease activity"/>
    <property type="evidence" value="ECO:0007669"/>
    <property type="project" value="UniProtKB-KW"/>
</dbReference>
<dbReference type="Gene3D" id="3.10.10.10">
    <property type="entry name" value="HIV Type 1 Reverse Transcriptase, subunit A, domain 1"/>
    <property type="match status" value="1"/>
</dbReference>
<dbReference type="InterPro" id="IPR012337">
    <property type="entry name" value="RNaseH-like_sf"/>
</dbReference>
<organism evidence="11">
    <name type="scientific">Tanacetum cinerariifolium</name>
    <name type="common">Dalmatian daisy</name>
    <name type="synonym">Chrysanthemum cinerariifolium</name>
    <dbReference type="NCBI Taxonomy" id="118510"/>
    <lineage>
        <taxon>Eukaryota</taxon>
        <taxon>Viridiplantae</taxon>
        <taxon>Streptophyta</taxon>
        <taxon>Embryophyta</taxon>
        <taxon>Tracheophyta</taxon>
        <taxon>Spermatophyta</taxon>
        <taxon>Magnoliopsida</taxon>
        <taxon>eudicotyledons</taxon>
        <taxon>Gunneridae</taxon>
        <taxon>Pentapetalae</taxon>
        <taxon>asterids</taxon>
        <taxon>campanulids</taxon>
        <taxon>Asterales</taxon>
        <taxon>Asteraceae</taxon>
        <taxon>Asteroideae</taxon>
        <taxon>Anthemideae</taxon>
        <taxon>Anthemidinae</taxon>
        <taxon>Tanacetum</taxon>
    </lineage>
</organism>
<keyword evidence="1" id="KW-0808">Transferase</keyword>
<comment type="caution">
    <text evidence="11">The sequence shown here is derived from an EMBL/GenBank/DDBJ whole genome shotgun (WGS) entry which is preliminary data.</text>
</comment>
<feature type="region of interest" description="Disordered" evidence="9">
    <location>
        <begin position="34"/>
        <end position="53"/>
    </location>
</feature>
<dbReference type="AlphaFoldDB" id="A0A6L2NV53"/>
<dbReference type="InterPro" id="IPR056924">
    <property type="entry name" value="SH3_Tf2-1"/>
</dbReference>
<dbReference type="PANTHER" id="PTHR37984:SF5">
    <property type="entry name" value="PROTEIN NYNRIN-LIKE"/>
    <property type="match status" value="1"/>
</dbReference>
<dbReference type="SUPFAM" id="SSF56672">
    <property type="entry name" value="DNA/RNA polymerases"/>
    <property type="match status" value="1"/>
</dbReference>
<name>A0A6L2NV53_TANCI</name>
<evidence type="ECO:0000256" key="5">
    <source>
        <dbReference type="ARBA" id="ARBA00022801"/>
    </source>
</evidence>
<keyword evidence="8" id="KW-0175">Coiled coil</keyword>
<dbReference type="InterPro" id="IPR043128">
    <property type="entry name" value="Rev_trsase/Diguanyl_cyclase"/>
</dbReference>
<dbReference type="GO" id="GO:0003676">
    <property type="term" value="F:nucleic acid binding"/>
    <property type="evidence" value="ECO:0007669"/>
    <property type="project" value="InterPro"/>
</dbReference>
<evidence type="ECO:0000256" key="6">
    <source>
        <dbReference type="ARBA" id="ARBA00022918"/>
    </source>
</evidence>
<evidence type="ECO:0000256" key="8">
    <source>
        <dbReference type="SAM" id="Coils"/>
    </source>
</evidence>
<dbReference type="GO" id="GO:0015074">
    <property type="term" value="P:DNA integration"/>
    <property type="evidence" value="ECO:0007669"/>
    <property type="project" value="InterPro"/>
</dbReference>
<dbReference type="SUPFAM" id="SSF53098">
    <property type="entry name" value="Ribonuclease H-like"/>
    <property type="match status" value="1"/>
</dbReference>
<accession>A0A6L2NV53</accession>
<gene>
    <name evidence="11" type="ORF">Tci_062189</name>
</gene>
<keyword evidence="7" id="KW-0511">Multifunctional enzyme</keyword>
<dbReference type="InterPro" id="IPR043502">
    <property type="entry name" value="DNA/RNA_pol_sf"/>
</dbReference>
<evidence type="ECO:0000313" key="11">
    <source>
        <dbReference type="EMBL" id="GEU90211.1"/>
    </source>
</evidence>
<feature type="coiled-coil region" evidence="8">
    <location>
        <begin position="189"/>
        <end position="218"/>
    </location>
</feature>
<dbReference type="Gene3D" id="3.30.70.270">
    <property type="match status" value="1"/>
</dbReference>
<dbReference type="Pfam" id="PF24626">
    <property type="entry name" value="SH3_Tf2-1"/>
    <property type="match status" value="1"/>
</dbReference>
<feature type="region of interest" description="Disordered" evidence="9">
    <location>
        <begin position="66"/>
        <end position="100"/>
    </location>
</feature>
<dbReference type="PANTHER" id="PTHR37984">
    <property type="entry name" value="PROTEIN CBG26694"/>
    <property type="match status" value="1"/>
</dbReference>
<dbReference type="PROSITE" id="PS50994">
    <property type="entry name" value="INTEGRASE"/>
    <property type="match status" value="1"/>
</dbReference>
<evidence type="ECO:0000256" key="2">
    <source>
        <dbReference type="ARBA" id="ARBA00022695"/>
    </source>
</evidence>
<feature type="domain" description="Integrase catalytic" evidence="10">
    <location>
        <begin position="809"/>
        <end position="905"/>
    </location>
</feature>
<evidence type="ECO:0000256" key="3">
    <source>
        <dbReference type="ARBA" id="ARBA00022722"/>
    </source>
</evidence>
<proteinExistence type="predicted"/>
<evidence type="ECO:0000259" key="10">
    <source>
        <dbReference type="PROSITE" id="PS50994"/>
    </source>
</evidence>
<sequence>MKATMVWRCRACDGFDERLLIIMINVVPPDHVDDVPVVEPNQDDDVPVVPQPVLEDENELELTYPYEEVDPLNPSPPASESEPEDVTEPENPNEHEDKTVPASVYEVGESSTASIPSKDGDSLLPEFIRRDMDSFFGRTASISRRLCGRETAHALVEKKGKVNDTYCGKLILDLGNEVRSSVEQGMTAMEKLIEKLGNAEDKAECKKLKKELEEARIMPLKFTPLTQAAIRRMIKENVDAAITAEQARQANVRNDISRSKPVRGQDTAPAIRECTFARFMKCNPTVFYGNEGAVELRRWFKKSESIFGLSECAEGKKVMFVAATLQGHALTWWNAKEKRESGRTIKVGIVVVRAIIKTTHAKLRKITKSKGTRELWLPLLLMERYLLDHFLCVNVVLIAMLVHVQSSVMSVERWHKARYYKDKNVATGENTLPILTCYDYGEQGSDRSFVDTRFSSMLNIDLVKIRASYEVELAYGRVVSTNTVLKGCTLNLANHIFKIDLMSIDLVSGAAPVARALYRLAPSEMRELSVQLQELLEKGFIRLSLSPWRAPVLFVKNKFGSFRMGIDYRELNKLTVKNRYPLLRIDNLFDQLQGKEEDEAFQTLKQKLCSAPILALPEGTEDFMMYYDASLKGYGAVLMQREKRHFLFGTKCMVLTDHKSQQYILNKKELNLRQRRWIKLLSDYDCEIWYHPAKANVVTDALSQKERDKPLRVRALMKTVHNDLPKRIREAQKEAMKDKYVKKEKLGRMIKKIFEFHPDGTRCFRNRVWLPRFGGLRNLVMYEWHKSNKCLTCAKVIAKHQKPSRLLQEPKIPVWKWERNTMDFESGMLRTPSGYDTIWVIVDRLTKSTHFLLMKKMDSMEKLTQLYLKEVMCKHGVPISIISDRDSHFTSRFWKSLQKVLGTDLDINGDMVLLKVSSWKATVHFGKRRKLSPRYIWQFRIVARVGPIAYTLELPKELKGVHNTFHVLNLKKCLEEGDIVIQMNKIQLDDKLHMIEEPVKVIDREVKRLKKRRIRIVKVHWNS</sequence>
<reference evidence="11" key="1">
    <citation type="journal article" date="2019" name="Sci. Rep.">
        <title>Draft genome of Tanacetum cinerariifolium, the natural source of mosquito coil.</title>
        <authorList>
            <person name="Yamashiro T."/>
            <person name="Shiraishi A."/>
            <person name="Satake H."/>
            <person name="Nakayama K."/>
        </authorList>
    </citation>
    <scope>NUCLEOTIDE SEQUENCE</scope>
</reference>
<keyword evidence="6 11" id="KW-0695">RNA-directed DNA polymerase</keyword>
<keyword evidence="5" id="KW-0378">Hydrolase</keyword>
<keyword evidence="3" id="KW-0540">Nuclease</keyword>
<keyword evidence="2" id="KW-0548">Nucleotidyltransferase</keyword>
<dbReference type="InterPro" id="IPR036397">
    <property type="entry name" value="RNaseH_sf"/>
</dbReference>
<keyword evidence="4" id="KW-0255">Endonuclease</keyword>